<dbReference type="OrthoDB" id="5918422at2759"/>
<dbReference type="Pfam" id="PF00125">
    <property type="entry name" value="Histone"/>
    <property type="match status" value="1"/>
</dbReference>
<evidence type="ECO:0000256" key="4">
    <source>
        <dbReference type="ARBA" id="ARBA00017642"/>
    </source>
</evidence>
<dbReference type="PANTHER" id="PTHR23430">
    <property type="entry name" value="HISTONE H2A"/>
    <property type="match status" value="1"/>
</dbReference>
<evidence type="ECO:0000256" key="1">
    <source>
        <dbReference type="ARBA" id="ARBA00002001"/>
    </source>
</evidence>
<evidence type="ECO:0000313" key="10">
    <source>
        <dbReference type="EMBL" id="CAF0714673.1"/>
    </source>
</evidence>
<feature type="domain" description="Core Histone H2A/H2B/H3" evidence="8">
    <location>
        <begin position="76"/>
        <end position="154"/>
    </location>
</feature>
<accession>A0A813M8W9</accession>
<dbReference type="Gene3D" id="1.10.20.10">
    <property type="entry name" value="Histone, subunit A"/>
    <property type="match status" value="1"/>
</dbReference>
<evidence type="ECO:0000256" key="6">
    <source>
        <dbReference type="ARBA" id="ARBA00023269"/>
    </source>
</evidence>
<evidence type="ECO:0000259" key="8">
    <source>
        <dbReference type="Pfam" id="PF00125"/>
    </source>
</evidence>
<dbReference type="GO" id="GO:0030527">
    <property type="term" value="F:structural constituent of chromatin"/>
    <property type="evidence" value="ECO:0007669"/>
    <property type="project" value="InterPro"/>
</dbReference>
<dbReference type="Pfam" id="PF16211">
    <property type="entry name" value="Histone_H2A_C"/>
    <property type="match status" value="1"/>
</dbReference>
<name>A0A813M8W9_9BILA</name>
<dbReference type="Proteomes" id="UP000663879">
    <property type="component" value="Unassembled WGS sequence"/>
</dbReference>
<feature type="compositionally biased region" description="Acidic residues" evidence="7">
    <location>
        <begin position="361"/>
        <end position="380"/>
    </location>
</feature>
<feature type="region of interest" description="Disordered" evidence="7">
    <location>
        <begin position="180"/>
        <end position="278"/>
    </location>
</feature>
<evidence type="ECO:0000313" key="11">
    <source>
        <dbReference type="Proteomes" id="UP000663879"/>
    </source>
</evidence>
<evidence type="ECO:0000256" key="5">
    <source>
        <dbReference type="ARBA" id="ARBA00022454"/>
    </source>
</evidence>
<feature type="domain" description="Histone H2A C-terminal" evidence="9">
    <location>
        <begin position="158"/>
        <end position="189"/>
    </location>
</feature>
<keyword evidence="5" id="KW-0158">Chromosome</keyword>
<feature type="region of interest" description="Disordered" evidence="7">
    <location>
        <begin position="306"/>
        <end position="447"/>
    </location>
</feature>
<evidence type="ECO:0000256" key="2">
    <source>
        <dbReference type="ARBA" id="ARBA00004286"/>
    </source>
</evidence>
<dbReference type="PRINTS" id="PR00620">
    <property type="entry name" value="HISTONEH2A"/>
</dbReference>
<dbReference type="InterPro" id="IPR007125">
    <property type="entry name" value="H2A/H2B/H3"/>
</dbReference>
<keyword evidence="6" id="KW-0544">Nucleosome core</keyword>
<dbReference type="AlphaFoldDB" id="A0A813M8W9"/>
<dbReference type="GO" id="GO:0046982">
    <property type="term" value="F:protein heterodimerization activity"/>
    <property type="evidence" value="ECO:0007669"/>
    <property type="project" value="InterPro"/>
</dbReference>
<comment type="function">
    <text evidence="1">Core component of nucleosome. Nucleosomes wrap and compact DNA into chromatin, limiting DNA accessibility to the cellular machineries which require DNA as a template. Histones thereby play a central role in transcription regulation, DNA repair, DNA replication and chromosomal stability. DNA accessibility is regulated via a complex set of post-translational modifications of histones, also called histone code, and nucleosome remodeling.</text>
</comment>
<dbReference type="CDD" id="cd00074">
    <property type="entry name" value="HFD_H2A"/>
    <property type="match status" value="1"/>
</dbReference>
<sequence length="557" mass="63993">MANNGDIVYDENGRYIYDETFDPNYFPDRVEDQEVQNRPDTNTLKELPRKEKIKLTPQERGKKLAELNKQRKAQGIEKKKRRNLSAKSGVLFPVNYILKNMKKMFPDRIISKEGGIYMSSVLEYLCSEILDLSGDIALKSKKKRIIPRYIQLAINNDEELHHLLNNVIIAQGGVTPHIHPQLLHTKSRGYRKTSTGDTEAEEEQRTSPKHKKERKTDVKKRITRQKTPTKETISEEEEEASPKRKSANEEDETDEQQQKSPKRSRISLTEHGSQSENLMQEITRVVNDSSQTEPINLQPSVLLAVDQHTNKTSAENIPSEKTIEEIPSAQIGHIQTDENFDGTPGFHLDRESTPLPSQENPFEEEEEDSSETENEVDEIDDKQVHDKDELQRLDKGLVDKELDEESNVKPNKEIELVETDDESSENSVFEESSAQDEESIESSQSGIEELHKDQEEIKLDRQPLEIPIERENSLQTEKKKGFINFESYLNIHASSEDFIDTLLSNKSIPSTPLSNISMPYILRPIENNIMITDRKIIPNVSFDKSRRKSSTQNSENF</sequence>
<dbReference type="InterPro" id="IPR009072">
    <property type="entry name" value="Histone-fold"/>
</dbReference>
<keyword evidence="6" id="KW-0238">DNA-binding</keyword>
<proteinExistence type="predicted"/>
<dbReference type="InterPro" id="IPR032454">
    <property type="entry name" value="Histone_H2A_C"/>
</dbReference>
<protein>
    <recommendedName>
        <fullName evidence="4">Histone H2A</fullName>
    </recommendedName>
</protein>
<dbReference type="SUPFAM" id="SSF47113">
    <property type="entry name" value="Histone-fold"/>
    <property type="match status" value="1"/>
</dbReference>
<dbReference type="GO" id="GO:0000786">
    <property type="term" value="C:nucleosome"/>
    <property type="evidence" value="ECO:0007669"/>
    <property type="project" value="UniProtKB-KW"/>
</dbReference>
<comment type="subcellular location">
    <subcellularLocation>
        <location evidence="2">Chromosome</location>
    </subcellularLocation>
</comment>
<gene>
    <name evidence="10" type="ORF">OXX778_LOCUS1492</name>
</gene>
<dbReference type="EMBL" id="CAJNOC010000097">
    <property type="protein sequence ID" value="CAF0714673.1"/>
    <property type="molecule type" value="Genomic_DNA"/>
</dbReference>
<feature type="compositionally biased region" description="Polar residues" evidence="7">
    <location>
        <begin position="266"/>
        <end position="278"/>
    </location>
</feature>
<comment type="subunit">
    <text evidence="3">The nucleosome is a histone octamer containing two molecules each of H2A, H2B, H3 and H4 assembled in one H3-H4 heterotetramer and two H2A-H2B heterodimers. The octamer wraps approximately 147 bp of DNA.</text>
</comment>
<dbReference type="InterPro" id="IPR002119">
    <property type="entry name" value="Histone_H2A"/>
</dbReference>
<evidence type="ECO:0000256" key="3">
    <source>
        <dbReference type="ARBA" id="ARBA00011538"/>
    </source>
</evidence>
<dbReference type="SMART" id="SM00414">
    <property type="entry name" value="H2A"/>
    <property type="match status" value="1"/>
</dbReference>
<evidence type="ECO:0000256" key="7">
    <source>
        <dbReference type="SAM" id="MobiDB-lite"/>
    </source>
</evidence>
<evidence type="ECO:0000259" key="9">
    <source>
        <dbReference type="Pfam" id="PF16211"/>
    </source>
</evidence>
<comment type="caution">
    <text evidence="10">The sequence shown here is derived from an EMBL/GenBank/DDBJ whole genome shotgun (WGS) entry which is preliminary data.</text>
</comment>
<keyword evidence="11" id="KW-1185">Reference proteome</keyword>
<feature type="compositionally biased region" description="Basic and acidic residues" evidence="7">
    <location>
        <begin position="381"/>
        <end position="415"/>
    </location>
</feature>
<dbReference type="GO" id="GO:0003677">
    <property type="term" value="F:DNA binding"/>
    <property type="evidence" value="ECO:0007669"/>
    <property type="project" value="InterPro"/>
</dbReference>
<reference evidence="10" key="1">
    <citation type="submission" date="2021-02" db="EMBL/GenBank/DDBJ databases">
        <authorList>
            <person name="Nowell W R."/>
        </authorList>
    </citation>
    <scope>NUCLEOTIDE SEQUENCE</scope>
    <source>
        <strain evidence="10">Ploen Becks lab</strain>
    </source>
</reference>
<organism evidence="10 11">
    <name type="scientific">Brachionus calyciflorus</name>
    <dbReference type="NCBI Taxonomy" id="104777"/>
    <lineage>
        <taxon>Eukaryota</taxon>
        <taxon>Metazoa</taxon>
        <taxon>Spiralia</taxon>
        <taxon>Gnathifera</taxon>
        <taxon>Rotifera</taxon>
        <taxon>Eurotatoria</taxon>
        <taxon>Monogononta</taxon>
        <taxon>Pseudotrocha</taxon>
        <taxon>Ploima</taxon>
        <taxon>Brachionidae</taxon>
        <taxon>Brachionus</taxon>
    </lineage>
</organism>